<evidence type="ECO:0000313" key="4">
    <source>
        <dbReference type="Proteomes" id="UP000824106"/>
    </source>
</evidence>
<dbReference type="Proteomes" id="UP000824106">
    <property type="component" value="Unassembled WGS sequence"/>
</dbReference>
<dbReference type="GO" id="GO:0043565">
    <property type="term" value="F:sequence-specific DNA binding"/>
    <property type="evidence" value="ECO:0007669"/>
    <property type="project" value="InterPro"/>
</dbReference>
<reference evidence="3" key="1">
    <citation type="journal article" date="2021" name="PeerJ">
        <title>Extensive microbial diversity within the chicken gut microbiome revealed by metagenomics and culture.</title>
        <authorList>
            <person name="Gilroy R."/>
            <person name="Ravi A."/>
            <person name="Getino M."/>
            <person name="Pursley I."/>
            <person name="Horton D.L."/>
            <person name="Alikhan N.F."/>
            <person name="Baker D."/>
            <person name="Gharbi K."/>
            <person name="Hall N."/>
            <person name="Watson M."/>
            <person name="Adriaenssens E.M."/>
            <person name="Foster-Nyarko E."/>
            <person name="Jarju S."/>
            <person name="Secka A."/>
            <person name="Antonio M."/>
            <person name="Oren A."/>
            <person name="Chaudhuri R.R."/>
            <person name="La Ragione R."/>
            <person name="Hildebrand F."/>
            <person name="Pallen M.J."/>
        </authorList>
    </citation>
    <scope>NUCLEOTIDE SEQUENCE</scope>
    <source>
        <strain evidence="3">CHK169-4300</strain>
    </source>
</reference>
<dbReference type="InterPro" id="IPR018060">
    <property type="entry name" value="HTH_AraC"/>
</dbReference>
<evidence type="ECO:0000259" key="2">
    <source>
        <dbReference type="PROSITE" id="PS01124"/>
    </source>
</evidence>
<dbReference type="Pfam" id="PF12833">
    <property type="entry name" value="HTH_18"/>
    <property type="match status" value="1"/>
</dbReference>
<sequence>MKDILTKDIIASTLKLMNEKVVIGVSEYYLDIFKTSKAYRETLTALDYTKPEEEEYVVFIGDVENTSSKTEFLEEVDERSLLLAIKTNDIEFVKNTLDNFFDDKYYNEHNRFTVLRTIISTIYMNCIRALRETVGEVDDKFNYRYQQIFDAVQYDERTVIKKELISFCEDTMQVILQNRAQTKNSLILDSMEYLKENFSDPDLTLQSISSYLNVSSSYFSTIFKKETGKSFIDTLTEMKMKKAKELVLMTNDKMFEIAFECGYDDQHYFSYSS</sequence>
<evidence type="ECO:0000256" key="1">
    <source>
        <dbReference type="ARBA" id="ARBA00023125"/>
    </source>
</evidence>
<keyword evidence="1" id="KW-0238">DNA-binding</keyword>
<gene>
    <name evidence="3" type="ORF">H9808_07815</name>
</gene>
<protein>
    <submittedName>
        <fullName evidence="3">AraC family transcriptional regulator</fullName>
    </submittedName>
</protein>
<name>A0A9D2JYX3_9LACT</name>
<dbReference type="Gene3D" id="1.10.10.60">
    <property type="entry name" value="Homeodomain-like"/>
    <property type="match status" value="2"/>
</dbReference>
<feature type="domain" description="HTH araC/xylS-type" evidence="2">
    <location>
        <begin position="188"/>
        <end position="273"/>
    </location>
</feature>
<reference evidence="3" key="2">
    <citation type="submission" date="2021-04" db="EMBL/GenBank/DDBJ databases">
        <authorList>
            <person name="Gilroy R."/>
        </authorList>
    </citation>
    <scope>NUCLEOTIDE SEQUENCE</scope>
    <source>
        <strain evidence="3">CHK169-4300</strain>
    </source>
</reference>
<accession>A0A9D2JYX3</accession>
<dbReference type="PANTHER" id="PTHR43280:SF2">
    <property type="entry name" value="HTH-TYPE TRANSCRIPTIONAL REGULATOR EXSA"/>
    <property type="match status" value="1"/>
</dbReference>
<comment type="caution">
    <text evidence="3">The sequence shown here is derived from an EMBL/GenBank/DDBJ whole genome shotgun (WGS) entry which is preliminary data.</text>
</comment>
<proteinExistence type="predicted"/>
<evidence type="ECO:0000313" key="3">
    <source>
        <dbReference type="EMBL" id="HIZ71648.1"/>
    </source>
</evidence>
<dbReference type="EMBL" id="DXAZ01000125">
    <property type="protein sequence ID" value="HIZ71648.1"/>
    <property type="molecule type" value="Genomic_DNA"/>
</dbReference>
<dbReference type="AlphaFoldDB" id="A0A9D2JYX3"/>
<dbReference type="PANTHER" id="PTHR43280">
    <property type="entry name" value="ARAC-FAMILY TRANSCRIPTIONAL REGULATOR"/>
    <property type="match status" value="1"/>
</dbReference>
<dbReference type="GO" id="GO:0003700">
    <property type="term" value="F:DNA-binding transcription factor activity"/>
    <property type="evidence" value="ECO:0007669"/>
    <property type="project" value="InterPro"/>
</dbReference>
<organism evidence="3 4">
    <name type="scientific">Candidatus Atopostipes pullistercoris</name>
    <dbReference type="NCBI Taxonomy" id="2838467"/>
    <lineage>
        <taxon>Bacteria</taxon>
        <taxon>Bacillati</taxon>
        <taxon>Bacillota</taxon>
        <taxon>Bacilli</taxon>
        <taxon>Lactobacillales</taxon>
        <taxon>Carnobacteriaceae</taxon>
        <taxon>Atopostipes</taxon>
    </lineage>
</organism>
<dbReference type="SMART" id="SM00342">
    <property type="entry name" value="HTH_ARAC"/>
    <property type="match status" value="1"/>
</dbReference>
<dbReference type="PROSITE" id="PS01124">
    <property type="entry name" value="HTH_ARAC_FAMILY_2"/>
    <property type="match status" value="1"/>
</dbReference>